<feature type="domain" description="PPM-type phosphatase" evidence="1">
    <location>
        <begin position="30"/>
        <end position="161"/>
    </location>
</feature>
<evidence type="ECO:0000313" key="2">
    <source>
        <dbReference type="EMBL" id="RGB82134.1"/>
    </source>
</evidence>
<dbReference type="AlphaFoldDB" id="A0A3E2TSQ7"/>
<proteinExistence type="predicted"/>
<organism evidence="2 3">
    <name type="scientific">Coprococcus catus</name>
    <dbReference type="NCBI Taxonomy" id="116085"/>
    <lineage>
        <taxon>Bacteria</taxon>
        <taxon>Bacillati</taxon>
        <taxon>Bacillota</taxon>
        <taxon>Clostridia</taxon>
        <taxon>Lachnospirales</taxon>
        <taxon>Lachnospiraceae</taxon>
        <taxon>Coprococcus</taxon>
    </lineage>
</organism>
<sequence length="194" mass="22068">MRKGSKVIKIKYEEDSIFVGAAWGRKRTRWGRKGARLTLEAISDYLKKGAGVHSEEAYLDEVKCDLLRLIRKRLYQQALNDGKEIKEYECSFEGVVIWPEKNKFICFNFGDGAVLGKTDQGHIGSLLLSEKRIRKLPQLTMDGAVSAVGLKRGVWSAYHELYILEGRQERWAMSVSEDKIEEGENPLLLSIKAC</sequence>
<dbReference type="EMBL" id="QVEP01000002">
    <property type="protein sequence ID" value="RGB82134.1"/>
    <property type="molecule type" value="Genomic_DNA"/>
</dbReference>
<dbReference type="RefSeq" id="WP_117526615.1">
    <property type="nucleotide sequence ID" value="NZ_JAQENQ010000003.1"/>
</dbReference>
<reference evidence="2 3" key="1">
    <citation type="submission" date="2018-08" db="EMBL/GenBank/DDBJ databases">
        <title>A genome reference for cultivated species of the human gut microbiota.</title>
        <authorList>
            <person name="Zou Y."/>
            <person name="Xue W."/>
            <person name="Luo G."/>
        </authorList>
    </citation>
    <scope>NUCLEOTIDE SEQUENCE [LARGE SCALE GENOMIC DNA]</scope>
    <source>
        <strain evidence="2 3">AF45-17</strain>
    </source>
</reference>
<gene>
    <name evidence="2" type="ORF">DW070_00925</name>
</gene>
<accession>A0A3E2TSQ7</accession>
<evidence type="ECO:0000313" key="3">
    <source>
        <dbReference type="Proteomes" id="UP000260773"/>
    </source>
</evidence>
<dbReference type="InterPro" id="IPR001932">
    <property type="entry name" value="PPM-type_phosphatase-like_dom"/>
</dbReference>
<comment type="caution">
    <text evidence="2">The sequence shown here is derived from an EMBL/GenBank/DDBJ whole genome shotgun (WGS) entry which is preliminary data.</text>
</comment>
<dbReference type="Proteomes" id="UP000260773">
    <property type="component" value="Unassembled WGS sequence"/>
</dbReference>
<evidence type="ECO:0000259" key="1">
    <source>
        <dbReference type="Pfam" id="PF13672"/>
    </source>
</evidence>
<dbReference type="Pfam" id="PF13672">
    <property type="entry name" value="PP2C_2"/>
    <property type="match status" value="1"/>
</dbReference>
<protein>
    <recommendedName>
        <fullName evidence="1">PPM-type phosphatase domain-containing protein</fullName>
    </recommendedName>
</protein>
<name>A0A3E2TSQ7_9FIRM</name>